<keyword evidence="4" id="KW-1185">Reference proteome</keyword>
<dbReference type="AlphaFoldDB" id="A0AAN9KDC5"/>
<dbReference type="SUPFAM" id="SSF52058">
    <property type="entry name" value="L domain-like"/>
    <property type="match status" value="1"/>
</dbReference>
<dbReference type="Pfam" id="PF23598">
    <property type="entry name" value="LRR_14"/>
    <property type="match status" value="1"/>
</dbReference>
<evidence type="ECO:0000259" key="2">
    <source>
        <dbReference type="Pfam" id="PF23598"/>
    </source>
</evidence>
<sequence length="594" mass="69817">MSIRTNPIKAVPSLLKRLRAIEEYENMNNLNSVLNNIKDLFSKVKKNEEELLDTLTLVDGYLRNFNTHKLIEEKEKICERIRNSMQKLLPFDATQSIKEDAESSSKTIHDMEADKNGRVKEAPYFTQLEEFEEFQVHHILGIYPKHCLLSLLHFPKNVVMKKRHIIYWWIGLGSMENTWPQTEKEGEDMFNYLFYRKLILPHGSDKSSVVNKFKINHWIHHEQVRPLLQNEEQFCGIYSFQYDTSHGCLALDEQRVKLSDEFDFEFDHWRAIFNVNASYLSFGVQWMAKMKNLGVLHLGRWQDSVSHHIEVESEEFLEELRDQKNLKYLSLCGISRISKLPLSILELESLEILDLKACHNLETLPNDISAMKMLKHLDVSECYLLESMPKGIEKLIELQVLKGFVIGNSRKTSCRISDVAKLKKLKKLSIYIGSKAVIQDKEFESLKHLLALKHLKISWAVSDPRYGEIQMNFPSGLEKLHLEGFPGEKIPEWLKPSKLPKEFKKEYTISGWLLKPIKHSRGLKELNITGGKLRSLDHGEDSHWYVEIMHLKYLKHLKVELTKLQELFPFLRYVEIKQIQNYVYFEEVFEERKK</sequence>
<reference evidence="3 4" key="1">
    <citation type="submission" date="2024-01" db="EMBL/GenBank/DDBJ databases">
        <title>The genomes of 5 underutilized Papilionoideae crops provide insights into root nodulation and disease resistanc.</title>
        <authorList>
            <person name="Jiang F."/>
        </authorList>
    </citation>
    <scope>NUCLEOTIDE SEQUENCE [LARGE SCALE GENOMIC DNA]</scope>
    <source>
        <strain evidence="3">LVBAO_FW01</strain>
        <tissue evidence="3">Leaves</tissue>
    </source>
</reference>
<dbReference type="InterPro" id="IPR032675">
    <property type="entry name" value="LRR_dom_sf"/>
</dbReference>
<evidence type="ECO:0000313" key="3">
    <source>
        <dbReference type="EMBL" id="KAK7314188.1"/>
    </source>
</evidence>
<dbReference type="Gene3D" id="3.80.10.10">
    <property type="entry name" value="Ribonuclease Inhibitor"/>
    <property type="match status" value="1"/>
</dbReference>
<protein>
    <recommendedName>
        <fullName evidence="2">Disease resistance R13L4/SHOC-2-like LRR domain-containing protein</fullName>
    </recommendedName>
</protein>
<proteinExistence type="predicted"/>
<dbReference type="InterPro" id="IPR055414">
    <property type="entry name" value="LRR_R13L4/SHOC2-like"/>
</dbReference>
<accession>A0AAN9KDC5</accession>
<dbReference type="EMBL" id="JAYMYQ010000009">
    <property type="protein sequence ID" value="KAK7314188.1"/>
    <property type="molecule type" value="Genomic_DNA"/>
</dbReference>
<keyword evidence="1" id="KW-0677">Repeat</keyword>
<dbReference type="PANTHER" id="PTHR47186">
    <property type="entry name" value="LEUCINE-RICH REPEAT-CONTAINING PROTEIN 57"/>
    <property type="match status" value="1"/>
</dbReference>
<dbReference type="PANTHER" id="PTHR47186:SF45">
    <property type="entry name" value="DISEASE RESISTANCE RPP13-LIKE PROTEIN 1"/>
    <property type="match status" value="1"/>
</dbReference>
<evidence type="ECO:0000313" key="4">
    <source>
        <dbReference type="Proteomes" id="UP001367508"/>
    </source>
</evidence>
<name>A0AAN9KDC5_CANGL</name>
<feature type="domain" description="Disease resistance R13L4/SHOC-2-like LRR" evidence="2">
    <location>
        <begin position="292"/>
        <end position="500"/>
    </location>
</feature>
<gene>
    <name evidence="3" type="ORF">VNO77_39401</name>
</gene>
<comment type="caution">
    <text evidence="3">The sequence shown here is derived from an EMBL/GenBank/DDBJ whole genome shotgun (WGS) entry which is preliminary data.</text>
</comment>
<organism evidence="3 4">
    <name type="scientific">Canavalia gladiata</name>
    <name type="common">Sword bean</name>
    <name type="synonym">Dolichos gladiatus</name>
    <dbReference type="NCBI Taxonomy" id="3824"/>
    <lineage>
        <taxon>Eukaryota</taxon>
        <taxon>Viridiplantae</taxon>
        <taxon>Streptophyta</taxon>
        <taxon>Embryophyta</taxon>
        <taxon>Tracheophyta</taxon>
        <taxon>Spermatophyta</taxon>
        <taxon>Magnoliopsida</taxon>
        <taxon>eudicotyledons</taxon>
        <taxon>Gunneridae</taxon>
        <taxon>Pentapetalae</taxon>
        <taxon>rosids</taxon>
        <taxon>fabids</taxon>
        <taxon>Fabales</taxon>
        <taxon>Fabaceae</taxon>
        <taxon>Papilionoideae</taxon>
        <taxon>50 kb inversion clade</taxon>
        <taxon>NPAAA clade</taxon>
        <taxon>indigoferoid/millettioid clade</taxon>
        <taxon>Phaseoleae</taxon>
        <taxon>Canavalia</taxon>
    </lineage>
</organism>
<evidence type="ECO:0000256" key="1">
    <source>
        <dbReference type="ARBA" id="ARBA00022737"/>
    </source>
</evidence>
<dbReference type="Proteomes" id="UP001367508">
    <property type="component" value="Unassembled WGS sequence"/>
</dbReference>